<evidence type="ECO:0000256" key="4">
    <source>
        <dbReference type="ARBA" id="ARBA00023242"/>
    </source>
</evidence>
<dbReference type="CDD" id="cd00067">
    <property type="entry name" value="GAL4"/>
    <property type="match status" value="1"/>
</dbReference>
<evidence type="ECO:0000259" key="5">
    <source>
        <dbReference type="PROSITE" id="PS50048"/>
    </source>
</evidence>
<dbReference type="PROSITE" id="PS50048">
    <property type="entry name" value="ZN2_CY6_FUNGAL_2"/>
    <property type="match status" value="1"/>
</dbReference>
<dbReference type="EMBL" id="JAZHXI010000017">
    <property type="protein sequence ID" value="KAL2062345.1"/>
    <property type="molecule type" value="Genomic_DNA"/>
</dbReference>
<dbReference type="PROSITE" id="PS00463">
    <property type="entry name" value="ZN2_CY6_FUNGAL_1"/>
    <property type="match status" value="1"/>
</dbReference>
<evidence type="ECO:0000256" key="1">
    <source>
        <dbReference type="ARBA" id="ARBA00023015"/>
    </source>
</evidence>
<keyword evidence="1" id="KW-0805">Transcription regulation</keyword>
<dbReference type="InterPro" id="IPR051127">
    <property type="entry name" value="Fungal_SecMet_Regulators"/>
</dbReference>
<keyword evidence="2" id="KW-0238">DNA-binding</keyword>
<dbReference type="InterPro" id="IPR001138">
    <property type="entry name" value="Zn2Cys6_DnaBD"/>
</dbReference>
<comment type="caution">
    <text evidence="6">The sequence shown here is derived from an EMBL/GenBank/DDBJ whole genome shotgun (WGS) entry which is preliminary data.</text>
</comment>
<dbReference type="InterPro" id="IPR036864">
    <property type="entry name" value="Zn2-C6_fun-type_DNA-bd_sf"/>
</dbReference>
<proteinExistence type="predicted"/>
<evidence type="ECO:0000256" key="3">
    <source>
        <dbReference type="ARBA" id="ARBA00023163"/>
    </source>
</evidence>
<name>A0ABR4BXK9_9HELO</name>
<organism evidence="6 7">
    <name type="scientific">Oculimacula yallundae</name>
    <dbReference type="NCBI Taxonomy" id="86028"/>
    <lineage>
        <taxon>Eukaryota</taxon>
        <taxon>Fungi</taxon>
        <taxon>Dikarya</taxon>
        <taxon>Ascomycota</taxon>
        <taxon>Pezizomycotina</taxon>
        <taxon>Leotiomycetes</taxon>
        <taxon>Helotiales</taxon>
        <taxon>Ploettnerulaceae</taxon>
        <taxon>Oculimacula</taxon>
    </lineage>
</organism>
<dbReference type="Gene3D" id="4.10.240.10">
    <property type="entry name" value="Zn(2)-C6 fungal-type DNA-binding domain"/>
    <property type="match status" value="1"/>
</dbReference>
<gene>
    <name evidence="6" type="ORF">VTL71DRAFT_6611</name>
</gene>
<dbReference type="PANTHER" id="PTHR47424">
    <property type="entry name" value="REGULATORY PROTEIN GAL4"/>
    <property type="match status" value="1"/>
</dbReference>
<feature type="domain" description="Zn(2)-C6 fungal-type" evidence="5">
    <location>
        <begin position="18"/>
        <end position="47"/>
    </location>
</feature>
<keyword evidence="4" id="KW-0539">Nucleus</keyword>
<evidence type="ECO:0000256" key="2">
    <source>
        <dbReference type="ARBA" id="ARBA00023125"/>
    </source>
</evidence>
<dbReference type="SMART" id="SM00066">
    <property type="entry name" value="GAL4"/>
    <property type="match status" value="1"/>
</dbReference>
<keyword evidence="7" id="KW-1185">Reference proteome</keyword>
<evidence type="ECO:0000313" key="6">
    <source>
        <dbReference type="EMBL" id="KAL2062345.1"/>
    </source>
</evidence>
<sequence>MSTITFDALSTAEVQQTSCNECKDRKLKCNRNLPCVSCDRKNLECIYSTGYKSSAKRRRLNNDVQYKRSVTNRFEFEGHPGFSARTGGIIEVFGQQEEEENSPSTWTDIEQHLNWNTDIEDVFPPFISPGSEAWSQIFNSVSRNLRRRSLLITALISQGPKAILVGWI</sequence>
<reference evidence="6 7" key="1">
    <citation type="journal article" date="2024" name="Commun. Biol.">
        <title>Comparative genomic analysis of thermophilic fungi reveals convergent evolutionary adaptations and gene losses.</title>
        <authorList>
            <person name="Steindorff A.S."/>
            <person name="Aguilar-Pontes M.V."/>
            <person name="Robinson A.J."/>
            <person name="Andreopoulos B."/>
            <person name="LaButti K."/>
            <person name="Kuo A."/>
            <person name="Mondo S."/>
            <person name="Riley R."/>
            <person name="Otillar R."/>
            <person name="Haridas S."/>
            <person name="Lipzen A."/>
            <person name="Grimwood J."/>
            <person name="Schmutz J."/>
            <person name="Clum A."/>
            <person name="Reid I.D."/>
            <person name="Moisan M.C."/>
            <person name="Butler G."/>
            <person name="Nguyen T.T.M."/>
            <person name="Dewar K."/>
            <person name="Conant G."/>
            <person name="Drula E."/>
            <person name="Henrissat B."/>
            <person name="Hansel C."/>
            <person name="Singer S."/>
            <person name="Hutchinson M.I."/>
            <person name="de Vries R.P."/>
            <person name="Natvig D.O."/>
            <person name="Powell A.J."/>
            <person name="Tsang A."/>
            <person name="Grigoriev I.V."/>
        </authorList>
    </citation>
    <scope>NUCLEOTIDE SEQUENCE [LARGE SCALE GENOMIC DNA]</scope>
    <source>
        <strain evidence="6 7">CBS 494.80</strain>
    </source>
</reference>
<dbReference type="PANTHER" id="PTHR47424:SF3">
    <property type="entry name" value="REGULATORY PROTEIN GAL4"/>
    <property type="match status" value="1"/>
</dbReference>
<protein>
    <recommendedName>
        <fullName evidence="5">Zn(2)-C6 fungal-type domain-containing protein</fullName>
    </recommendedName>
</protein>
<dbReference type="Proteomes" id="UP001595075">
    <property type="component" value="Unassembled WGS sequence"/>
</dbReference>
<dbReference type="SUPFAM" id="SSF57701">
    <property type="entry name" value="Zn2/Cys6 DNA-binding domain"/>
    <property type="match status" value="1"/>
</dbReference>
<keyword evidence="3" id="KW-0804">Transcription</keyword>
<dbReference type="Pfam" id="PF00172">
    <property type="entry name" value="Zn_clus"/>
    <property type="match status" value="1"/>
</dbReference>
<accession>A0ABR4BXK9</accession>
<evidence type="ECO:0000313" key="7">
    <source>
        <dbReference type="Proteomes" id="UP001595075"/>
    </source>
</evidence>